<dbReference type="EnsemblMetazoa" id="CJA39303a.1">
    <property type="protein sequence ID" value="CJA39303a.1"/>
    <property type="gene ID" value="WBGene00215150"/>
</dbReference>
<evidence type="ECO:0000313" key="1">
    <source>
        <dbReference type="EnsemblMetazoa" id="CJA39303a.1"/>
    </source>
</evidence>
<protein>
    <submittedName>
        <fullName evidence="1">Uncharacterized protein</fullName>
    </submittedName>
</protein>
<accession>A0A8R1ESA3</accession>
<organism evidence="1 2">
    <name type="scientific">Caenorhabditis japonica</name>
    <dbReference type="NCBI Taxonomy" id="281687"/>
    <lineage>
        <taxon>Eukaryota</taxon>
        <taxon>Metazoa</taxon>
        <taxon>Ecdysozoa</taxon>
        <taxon>Nematoda</taxon>
        <taxon>Chromadorea</taxon>
        <taxon>Rhabditida</taxon>
        <taxon>Rhabditina</taxon>
        <taxon>Rhabditomorpha</taxon>
        <taxon>Rhabditoidea</taxon>
        <taxon>Rhabditidae</taxon>
        <taxon>Peloderinae</taxon>
        <taxon>Caenorhabditis</taxon>
    </lineage>
</organism>
<dbReference type="AlphaFoldDB" id="A0A8R1ESA3"/>
<name>A0A8R1ESA3_CAEJA</name>
<reference evidence="2" key="1">
    <citation type="submission" date="2010-08" db="EMBL/GenBank/DDBJ databases">
        <authorList>
            <consortium name="Caenorhabditis japonica Sequencing Consortium"/>
            <person name="Wilson R.K."/>
        </authorList>
    </citation>
    <scope>NUCLEOTIDE SEQUENCE [LARGE SCALE GENOMIC DNA]</scope>
    <source>
        <strain evidence="2">DF5081</strain>
    </source>
</reference>
<reference evidence="1" key="2">
    <citation type="submission" date="2022-06" db="UniProtKB">
        <authorList>
            <consortium name="EnsemblMetazoa"/>
        </authorList>
    </citation>
    <scope>IDENTIFICATION</scope>
    <source>
        <strain evidence="1">DF5081</strain>
    </source>
</reference>
<evidence type="ECO:0000313" key="2">
    <source>
        <dbReference type="Proteomes" id="UP000005237"/>
    </source>
</evidence>
<sequence>MPTQIKIVITSPECTSPSQFADGMVKLQVNPVLEELNRAFNEFSHVVKARPSPSTAALLENIRQELMRYVNVVTLHMNIGNVVGLLNHLIDGQHTTKKIKLATERVRVENAIRGFTGDK</sequence>
<proteinExistence type="predicted"/>
<dbReference type="Proteomes" id="UP000005237">
    <property type="component" value="Unassembled WGS sequence"/>
</dbReference>
<keyword evidence="2" id="KW-1185">Reference proteome</keyword>